<dbReference type="RefSeq" id="WP_255045188.1">
    <property type="nucleotide sequence ID" value="NZ_JANEYT010000110.1"/>
</dbReference>
<proteinExistence type="predicted"/>
<name>A0ABT1N8M9_9GAMM</name>
<evidence type="ECO:0000313" key="1">
    <source>
        <dbReference type="EMBL" id="MCQ1061090.1"/>
    </source>
</evidence>
<protein>
    <recommendedName>
        <fullName evidence="3">Gfo/Idh/MocA-like oxidoreductase C-terminal domain-containing protein</fullName>
    </recommendedName>
</protein>
<gene>
    <name evidence="1" type="ORF">NHN17_23915</name>
</gene>
<reference evidence="1 2" key="1">
    <citation type="submission" date="2022-07" db="EMBL/GenBank/DDBJ databases">
        <title>Photobacterium pectinilyticum sp. nov., a marine bacterium isolated from surface seawater of Qingdao offshore.</title>
        <authorList>
            <person name="Wang X."/>
        </authorList>
    </citation>
    <scope>NUCLEOTIDE SEQUENCE [LARGE SCALE GENOMIC DNA]</scope>
    <source>
        <strain evidence="1 2">ZSDE20</strain>
    </source>
</reference>
<organism evidence="1 2">
    <name type="scientific">Photobacterium pectinilyticum</name>
    <dbReference type="NCBI Taxonomy" id="2906793"/>
    <lineage>
        <taxon>Bacteria</taxon>
        <taxon>Pseudomonadati</taxon>
        <taxon>Pseudomonadota</taxon>
        <taxon>Gammaproteobacteria</taxon>
        <taxon>Vibrionales</taxon>
        <taxon>Vibrionaceae</taxon>
        <taxon>Photobacterium</taxon>
    </lineage>
</organism>
<dbReference type="Proteomes" id="UP001524460">
    <property type="component" value="Unassembled WGS sequence"/>
</dbReference>
<comment type="caution">
    <text evidence="1">The sequence shown here is derived from an EMBL/GenBank/DDBJ whole genome shotgun (WGS) entry which is preliminary data.</text>
</comment>
<sequence length="100" mass="11451">MILQQKWIALQGNDQLIIENQTDNMFWHEQVTDRVGAFRFKETTQVFLSEVLLREIACFCEEKERGWGPSSETIATLNVIDKVIKALSGGAKVMYQATEN</sequence>
<dbReference type="EMBL" id="JANEYT010000110">
    <property type="protein sequence ID" value="MCQ1061090.1"/>
    <property type="molecule type" value="Genomic_DNA"/>
</dbReference>
<evidence type="ECO:0008006" key="3">
    <source>
        <dbReference type="Google" id="ProtNLM"/>
    </source>
</evidence>
<keyword evidence="2" id="KW-1185">Reference proteome</keyword>
<evidence type="ECO:0000313" key="2">
    <source>
        <dbReference type="Proteomes" id="UP001524460"/>
    </source>
</evidence>
<accession>A0ABT1N8M9</accession>